<dbReference type="Proteomes" id="UP000618445">
    <property type="component" value="Unassembled WGS sequence"/>
</dbReference>
<name>A0ABR8CDI3_9CYAN</name>
<evidence type="ECO:0000256" key="2">
    <source>
        <dbReference type="ARBA" id="ARBA00022649"/>
    </source>
</evidence>
<dbReference type="EMBL" id="JACJQY010000017">
    <property type="protein sequence ID" value="MBD2317579.1"/>
    <property type="molecule type" value="Genomic_DNA"/>
</dbReference>
<dbReference type="Gene3D" id="3.30.2310.20">
    <property type="entry name" value="RelE-like"/>
    <property type="match status" value="1"/>
</dbReference>
<dbReference type="InterPro" id="IPR007712">
    <property type="entry name" value="RelE/ParE_toxin"/>
</dbReference>
<dbReference type="SUPFAM" id="SSF143011">
    <property type="entry name" value="RelE-like"/>
    <property type="match status" value="1"/>
</dbReference>
<gene>
    <name evidence="3" type="ORF">H6G05_12075</name>
</gene>
<evidence type="ECO:0000313" key="4">
    <source>
        <dbReference type="Proteomes" id="UP000618445"/>
    </source>
</evidence>
<keyword evidence="4" id="KW-1185">Reference proteome</keyword>
<protein>
    <submittedName>
        <fullName evidence="3">Type II toxin-antitoxin system RelE/ParE family toxin</fullName>
    </submittedName>
</protein>
<proteinExistence type="inferred from homology"/>
<dbReference type="Pfam" id="PF05016">
    <property type="entry name" value="ParE_toxin"/>
    <property type="match status" value="1"/>
</dbReference>
<dbReference type="InterPro" id="IPR035093">
    <property type="entry name" value="RelE/ParE_toxin_dom_sf"/>
</dbReference>
<evidence type="ECO:0000256" key="1">
    <source>
        <dbReference type="ARBA" id="ARBA00006226"/>
    </source>
</evidence>
<dbReference type="NCBIfam" id="TIGR02385">
    <property type="entry name" value="RelE_StbE"/>
    <property type="match status" value="1"/>
</dbReference>
<sequence>MSYEIGFKPSALREIRKLDESTRQGIISEIELLADNPRPDGCKKLKGEINLYRIRVLGNYRVVYEIQDRKLIVTVVKVGHRRDVYR</sequence>
<keyword evidence="2" id="KW-1277">Toxin-antitoxin system</keyword>
<reference evidence="3 4" key="1">
    <citation type="journal article" date="2020" name="ISME J.">
        <title>Comparative genomics reveals insights into cyanobacterial evolution and habitat adaptation.</title>
        <authorList>
            <person name="Chen M.Y."/>
            <person name="Teng W.K."/>
            <person name="Zhao L."/>
            <person name="Hu C.X."/>
            <person name="Zhou Y.K."/>
            <person name="Han B.P."/>
            <person name="Song L.R."/>
            <person name="Shu W.S."/>
        </authorList>
    </citation>
    <scope>NUCLEOTIDE SEQUENCE [LARGE SCALE GENOMIC DNA]</scope>
    <source>
        <strain evidence="3 4">FACHB-1050</strain>
    </source>
</reference>
<dbReference type="PANTHER" id="PTHR35601:SF1">
    <property type="entry name" value="TOXIN RELE"/>
    <property type="match status" value="1"/>
</dbReference>
<evidence type="ECO:0000313" key="3">
    <source>
        <dbReference type="EMBL" id="MBD2317579.1"/>
    </source>
</evidence>
<comment type="caution">
    <text evidence="3">The sequence shown here is derived from an EMBL/GenBank/DDBJ whole genome shotgun (WGS) entry which is preliminary data.</text>
</comment>
<organism evidence="3 4">
    <name type="scientific">Phormidium tenue FACHB-1050</name>
    <dbReference type="NCBI Taxonomy" id="2692857"/>
    <lineage>
        <taxon>Bacteria</taxon>
        <taxon>Bacillati</taxon>
        <taxon>Cyanobacteriota</taxon>
        <taxon>Cyanophyceae</taxon>
        <taxon>Oscillatoriophycideae</taxon>
        <taxon>Oscillatoriales</taxon>
        <taxon>Oscillatoriaceae</taxon>
        <taxon>Phormidium</taxon>
    </lineage>
</organism>
<dbReference type="RefSeq" id="WP_190578416.1">
    <property type="nucleotide sequence ID" value="NZ_CAWPQU010000009.1"/>
</dbReference>
<accession>A0ABR8CDI3</accession>
<comment type="similarity">
    <text evidence="1">Belongs to the RelE toxin family.</text>
</comment>
<dbReference type="PANTHER" id="PTHR35601">
    <property type="entry name" value="TOXIN RELE"/>
    <property type="match status" value="1"/>
</dbReference>